<keyword evidence="3 9" id="KW-0378">Hydrolase</keyword>
<dbReference type="InterPro" id="IPR004125">
    <property type="entry name" value="Signal_recog_particle_SRP54_M"/>
</dbReference>
<feature type="binding site" evidence="9">
    <location>
        <begin position="109"/>
        <end position="116"/>
    </location>
    <ligand>
        <name>GTP</name>
        <dbReference type="ChEBI" id="CHEBI:37565"/>
    </ligand>
</feature>
<evidence type="ECO:0000256" key="8">
    <source>
        <dbReference type="ARBA" id="ARBA00048027"/>
    </source>
</evidence>
<evidence type="ECO:0000256" key="5">
    <source>
        <dbReference type="ARBA" id="ARBA00023134"/>
    </source>
</evidence>
<dbReference type="InterPro" id="IPR000897">
    <property type="entry name" value="SRP54_GTPase_dom"/>
</dbReference>
<accession>A0ABM8H5R5</accession>
<evidence type="ECO:0000313" key="13">
    <source>
        <dbReference type="Proteomes" id="UP001321477"/>
    </source>
</evidence>
<dbReference type="SMART" id="SM00382">
    <property type="entry name" value="AAA"/>
    <property type="match status" value="1"/>
</dbReference>
<keyword evidence="6 9" id="KW-0733">Signal recognition particle</keyword>
<name>A0ABM8H5R5_9MICO</name>
<feature type="compositionally biased region" description="Low complexity" evidence="10">
    <location>
        <begin position="477"/>
        <end position="496"/>
    </location>
</feature>
<dbReference type="RefSeq" id="WP_234659230.1">
    <property type="nucleotide sequence ID" value="NZ_AP027734.1"/>
</dbReference>
<dbReference type="PANTHER" id="PTHR11564">
    <property type="entry name" value="SIGNAL RECOGNITION PARTICLE 54K PROTEIN SRP54"/>
    <property type="match status" value="1"/>
</dbReference>
<dbReference type="InterPro" id="IPR027417">
    <property type="entry name" value="P-loop_NTPase"/>
</dbReference>
<feature type="compositionally biased region" description="Gly residues" evidence="10">
    <location>
        <begin position="497"/>
        <end position="508"/>
    </location>
</feature>
<keyword evidence="7 9" id="KW-0687">Ribonucleoprotein</keyword>
<keyword evidence="2 9" id="KW-0547">Nucleotide-binding</keyword>
<dbReference type="Pfam" id="PF02978">
    <property type="entry name" value="SRP_SPB"/>
    <property type="match status" value="1"/>
</dbReference>
<dbReference type="PANTHER" id="PTHR11564:SF5">
    <property type="entry name" value="SIGNAL RECOGNITION PARTICLE SUBUNIT SRP54"/>
    <property type="match status" value="1"/>
</dbReference>
<evidence type="ECO:0000256" key="4">
    <source>
        <dbReference type="ARBA" id="ARBA00022884"/>
    </source>
</evidence>
<dbReference type="Proteomes" id="UP001321477">
    <property type="component" value="Chromosome"/>
</dbReference>
<feature type="domain" description="SRP54-type proteins GTP-binding" evidence="11">
    <location>
        <begin position="273"/>
        <end position="286"/>
    </location>
</feature>
<organism evidence="12 13">
    <name type="scientific">Agromyces marinus</name>
    <dbReference type="NCBI Taxonomy" id="1389020"/>
    <lineage>
        <taxon>Bacteria</taxon>
        <taxon>Bacillati</taxon>
        <taxon>Actinomycetota</taxon>
        <taxon>Actinomycetes</taxon>
        <taxon>Micrococcales</taxon>
        <taxon>Microbacteriaceae</taxon>
        <taxon>Agromyces</taxon>
    </lineage>
</organism>
<feature type="compositionally biased region" description="Basic residues" evidence="10">
    <location>
        <begin position="453"/>
        <end position="464"/>
    </location>
</feature>
<keyword evidence="13" id="KW-1185">Reference proteome</keyword>
<dbReference type="Gene3D" id="1.20.120.140">
    <property type="entry name" value="Signal recognition particle SRP54, nucleotide-binding domain"/>
    <property type="match status" value="1"/>
</dbReference>
<dbReference type="Pfam" id="PF02881">
    <property type="entry name" value="SRP54_N"/>
    <property type="match status" value="1"/>
</dbReference>
<dbReference type="EC" id="3.6.5.4" evidence="9"/>
<dbReference type="InterPro" id="IPR042101">
    <property type="entry name" value="SRP54_N_sf"/>
</dbReference>
<dbReference type="NCBIfam" id="TIGR00959">
    <property type="entry name" value="ffh"/>
    <property type="match status" value="1"/>
</dbReference>
<sequence>MATFGTLSDRLTETFKNLRTKGKLSASDVDGTVREIRRALLDADVSLDVVKTFTATVRERALGDEVNRALNPAQQVVQIVNEELVGILGGQQRRLQFAKNPPTVIMLAGLQGAGKTTLAGKLAKWLKKDGHTPMLVAADLQRPNAVNQLQVVGEQAGVTVFAPEPGNGVGDPVRVAKDAVAQASRAQHDVVIIDTAGRLGVDAELMKQAASIRKATNPDEVLFVIDAMIGQDAVTTAKAFQDGVDFTGVVLSKLDGDAKGGAALSVASVTGRPIIFASTGEGLDDFEPFHPDRMASRILDLGDILTLIEQAQQAFDEEEALKVAEKIASEQFTLEDFLKQMQQLRGAGSIKKMLGMLPGAGGMKQQLENFDEREIVRTEAIIQSMTPAERRNPKLLNGSRRLRIAKGSGMTVTDVNQLVQRFEQAAKMMKTVARGGVPQIPGMGPIPGGHGGGARKAKGKKKSQGSRSGNPAKRAAENAAIASGAAPAGASDAPVGSGFGLGGGGAKGGPTEEELASLQKMLGR</sequence>
<evidence type="ECO:0000256" key="3">
    <source>
        <dbReference type="ARBA" id="ARBA00022801"/>
    </source>
</evidence>
<dbReference type="SMART" id="SM00963">
    <property type="entry name" value="SRP54_N"/>
    <property type="match status" value="1"/>
</dbReference>
<dbReference type="PROSITE" id="PS00300">
    <property type="entry name" value="SRP54"/>
    <property type="match status" value="1"/>
</dbReference>
<comment type="domain">
    <text evidence="9">Composed of three domains: the N-terminal N domain, which is responsible for interactions with the ribosome, the central G domain, which binds GTP, and the C-terminal M domain, which binds the RNA and the signal sequence of the RNC.</text>
</comment>
<reference evidence="13" key="1">
    <citation type="journal article" date="2019" name="Int. J. Syst. Evol. Microbiol.">
        <title>The Global Catalogue of Microorganisms (GCM) 10K type strain sequencing project: providing services to taxonomists for standard genome sequencing and annotation.</title>
        <authorList>
            <consortium name="The Broad Institute Genomics Platform"/>
            <consortium name="The Broad Institute Genome Sequencing Center for Infectious Disease"/>
            <person name="Wu L."/>
            <person name="Ma J."/>
        </authorList>
    </citation>
    <scope>NUCLEOTIDE SEQUENCE [LARGE SCALE GENOMIC DNA]</scope>
    <source>
        <strain evidence="13">NBRC 109019</strain>
    </source>
</reference>
<dbReference type="InterPro" id="IPR022941">
    <property type="entry name" value="SRP54"/>
</dbReference>
<dbReference type="SUPFAM" id="SSF47446">
    <property type="entry name" value="Signal peptide-binding domain"/>
    <property type="match status" value="1"/>
</dbReference>
<comment type="similarity">
    <text evidence="1 9">Belongs to the GTP-binding SRP family. SRP54 subfamily.</text>
</comment>
<dbReference type="Pfam" id="PF00448">
    <property type="entry name" value="SRP54"/>
    <property type="match status" value="1"/>
</dbReference>
<dbReference type="SMART" id="SM00962">
    <property type="entry name" value="SRP54"/>
    <property type="match status" value="1"/>
</dbReference>
<evidence type="ECO:0000256" key="6">
    <source>
        <dbReference type="ARBA" id="ARBA00023135"/>
    </source>
</evidence>
<proteinExistence type="inferred from homology"/>
<dbReference type="InterPro" id="IPR004780">
    <property type="entry name" value="SRP"/>
</dbReference>
<feature type="binding site" evidence="9">
    <location>
        <begin position="252"/>
        <end position="255"/>
    </location>
    <ligand>
        <name>GTP</name>
        <dbReference type="ChEBI" id="CHEBI:37565"/>
    </ligand>
</feature>
<comment type="catalytic activity">
    <reaction evidence="8 9">
        <text>GTP + H2O = GDP + phosphate + H(+)</text>
        <dbReference type="Rhea" id="RHEA:19669"/>
        <dbReference type="ChEBI" id="CHEBI:15377"/>
        <dbReference type="ChEBI" id="CHEBI:15378"/>
        <dbReference type="ChEBI" id="CHEBI:37565"/>
        <dbReference type="ChEBI" id="CHEBI:43474"/>
        <dbReference type="ChEBI" id="CHEBI:58189"/>
        <dbReference type="EC" id="3.6.5.4"/>
    </reaction>
</comment>
<evidence type="ECO:0000259" key="11">
    <source>
        <dbReference type="PROSITE" id="PS00300"/>
    </source>
</evidence>
<comment type="subunit">
    <text evidence="9">Part of the signal recognition particle protein translocation system, which is composed of SRP and FtsY.</text>
</comment>
<evidence type="ECO:0000256" key="1">
    <source>
        <dbReference type="ARBA" id="ARBA00005450"/>
    </source>
</evidence>
<dbReference type="InterPro" id="IPR003593">
    <property type="entry name" value="AAA+_ATPase"/>
</dbReference>
<comment type="subcellular location">
    <subcellularLocation>
        <location evidence="9">Cytoplasm</location>
    </subcellularLocation>
    <text evidence="9">The SRP-RNC complex is targeted to the cytoplasmic membrane.</text>
</comment>
<keyword evidence="4 9" id="KW-0694">RNA-binding</keyword>
<evidence type="ECO:0000256" key="7">
    <source>
        <dbReference type="ARBA" id="ARBA00023274"/>
    </source>
</evidence>
<feature type="binding site" evidence="9">
    <location>
        <begin position="194"/>
        <end position="198"/>
    </location>
    <ligand>
        <name>GTP</name>
        <dbReference type="ChEBI" id="CHEBI:37565"/>
    </ligand>
</feature>
<evidence type="ECO:0000256" key="10">
    <source>
        <dbReference type="SAM" id="MobiDB-lite"/>
    </source>
</evidence>
<evidence type="ECO:0000256" key="9">
    <source>
        <dbReference type="HAMAP-Rule" id="MF_00306"/>
    </source>
</evidence>
<dbReference type="InterPro" id="IPR036891">
    <property type="entry name" value="Signal_recog_part_SRP54_M_sf"/>
</dbReference>
<dbReference type="EMBL" id="AP027734">
    <property type="protein sequence ID" value="BDZ56138.1"/>
    <property type="molecule type" value="Genomic_DNA"/>
</dbReference>
<feature type="region of interest" description="Disordered" evidence="10">
    <location>
        <begin position="436"/>
        <end position="524"/>
    </location>
</feature>
<dbReference type="Gene3D" id="3.40.50.300">
    <property type="entry name" value="P-loop containing nucleotide triphosphate hydrolases"/>
    <property type="match status" value="1"/>
</dbReference>
<keyword evidence="5 9" id="KW-0342">GTP-binding</keyword>
<comment type="function">
    <text evidence="9">Involved in targeting and insertion of nascent membrane proteins into the cytoplasmic membrane. Binds to the hydrophobic signal sequence of the ribosome-nascent chain (RNC) as it emerges from the ribosomes. The SRP-RNC complex is then targeted to the cytoplasmic membrane where it interacts with the SRP receptor FtsY.</text>
</comment>
<dbReference type="HAMAP" id="MF_00306">
    <property type="entry name" value="SRP54"/>
    <property type="match status" value="1"/>
</dbReference>
<dbReference type="InterPro" id="IPR013822">
    <property type="entry name" value="Signal_recog_particl_SRP54_hlx"/>
</dbReference>
<dbReference type="SUPFAM" id="SSF52540">
    <property type="entry name" value="P-loop containing nucleoside triphosphate hydrolases"/>
    <property type="match status" value="1"/>
</dbReference>
<protein>
    <recommendedName>
        <fullName evidence="9">Signal recognition particle protein</fullName>
        <ecNumber evidence="9">3.6.5.4</ecNumber>
    </recommendedName>
    <alternativeName>
        <fullName evidence="9">Fifty-four homolog</fullName>
    </alternativeName>
</protein>
<gene>
    <name evidence="9 12" type="primary">ffh</name>
    <name evidence="12" type="ORF">GCM10025870_32110</name>
</gene>
<evidence type="ECO:0000256" key="2">
    <source>
        <dbReference type="ARBA" id="ARBA00022741"/>
    </source>
</evidence>
<dbReference type="CDD" id="cd18539">
    <property type="entry name" value="SRP_G"/>
    <property type="match status" value="1"/>
</dbReference>
<evidence type="ECO:0000313" key="12">
    <source>
        <dbReference type="EMBL" id="BDZ56138.1"/>
    </source>
</evidence>
<dbReference type="Gene3D" id="1.10.260.30">
    <property type="entry name" value="Signal recognition particle, SRP54 subunit, M-domain"/>
    <property type="match status" value="1"/>
</dbReference>
<keyword evidence="9" id="KW-0963">Cytoplasm</keyword>